<evidence type="ECO:0000259" key="5">
    <source>
        <dbReference type="PROSITE" id="PS51077"/>
    </source>
</evidence>
<feature type="domain" description="IclR-ED" evidence="6">
    <location>
        <begin position="77"/>
        <end position="261"/>
    </location>
</feature>
<dbReference type="STRING" id="660517.SAMN04487946_11421"/>
<feature type="domain" description="HTH deoR-type" evidence="4">
    <location>
        <begin position="19"/>
        <end position="74"/>
    </location>
</feature>
<dbReference type="InterPro" id="IPR011991">
    <property type="entry name" value="ArsR-like_HTH"/>
</dbReference>
<evidence type="ECO:0000259" key="4">
    <source>
        <dbReference type="PROSITE" id="PS51000"/>
    </source>
</evidence>
<dbReference type="SUPFAM" id="SSF46785">
    <property type="entry name" value="Winged helix' DNA-binding domain"/>
    <property type="match status" value="1"/>
</dbReference>
<gene>
    <name evidence="7" type="ORF">SAMN04487946_11421</name>
</gene>
<evidence type="ECO:0000259" key="6">
    <source>
        <dbReference type="PROSITE" id="PS51078"/>
    </source>
</evidence>
<dbReference type="AlphaFoldDB" id="A0A1H3JK15"/>
<keyword evidence="1" id="KW-0805">Transcription regulation</keyword>
<dbReference type="Gene3D" id="1.10.10.10">
    <property type="entry name" value="Winged helix-like DNA-binding domain superfamily/Winged helix DNA-binding domain"/>
    <property type="match status" value="1"/>
</dbReference>
<dbReference type="InterPro" id="IPR036390">
    <property type="entry name" value="WH_DNA-bd_sf"/>
</dbReference>
<evidence type="ECO:0000313" key="8">
    <source>
        <dbReference type="Proteomes" id="UP000199170"/>
    </source>
</evidence>
<keyword evidence="8" id="KW-1185">Reference proteome</keyword>
<keyword evidence="3" id="KW-0804">Transcription</keyword>
<evidence type="ECO:0000256" key="3">
    <source>
        <dbReference type="ARBA" id="ARBA00023163"/>
    </source>
</evidence>
<reference evidence="8" key="1">
    <citation type="submission" date="2016-10" db="EMBL/GenBank/DDBJ databases">
        <authorList>
            <person name="Varghese N."/>
            <person name="Submissions S."/>
        </authorList>
    </citation>
    <scope>NUCLEOTIDE SEQUENCE [LARGE SCALE GENOMIC DNA]</scope>
    <source>
        <strain evidence="8">CGMCC 1.10118</strain>
    </source>
</reference>
<accession>A0A1H3JK15</accession>
<protein>
    <submittedName>
        <fullName evidence="7">Transcriptional regulator, IclR family</fullName>
    </submittedName>
</protein>
<dbReference type="Pfam" id="PF09339">
    <property type="entry name" value="HTH_IclR"/>
    <property type="match status" value="1"/>
</dbReference>
<dbReference type="PANTHER" id="PTHR30136:SF35">
    <property type="entry name" value="HTH-TYPE TRANSCRIPTIONAL REGULATOR RV1719"/>
    <property type="match status" value="1"/>
</dbReference>
<dbReference type="GO" id="GO:0045892">
    <property type="term" value="P:negative regulation of DNA-templated transcription"/>
    <property type="evidence" value="ECO:0007669"/>
    <property type="project" value="TreeGrafter"/>
</dbReference>
<dbReference type="OrthoDB" id="14763at2157"/>
<dbReference type="GO" id="GO:0003677">
    <property type="term" value="F:DNA binding"/>
    <property type="evidence" value="ECO:0007669"/>
    <property type="project" value="UniProtKB-KW"/>
</dbReference>
<dbReference type="EMBL" id="FNPB01000014">
    <property type="protein sequence ID" value="SDY40272.1"/>
    <property type="molecule type" value="Genomic_DNA"/>
</dbReference>
<evidence type="ECO:0000313" key="7">
    <source>
        <dbReference type="EMBL" id="SDY40272.1"/>
    </source>
</evidence>
<dbReference type="PROSITE" id="PS51000">
    <property type="entry name" value="HTH_DEOR_2"/>
    <property type="match status" value="1"/>
</dbReference>
<evidence type="ECO:0000256" key="2">
    <source>
        <dbReference type="ARBA" id="ARBA00023125"/>
    </source>
</evidence>
<dbReference type="Gene3D" id="3.30.450.40">
    <property type="match status" value="1"/>
</dbReference>
<organism evidence="7 8">
    <name type="scientific">Halobellus clavatus</name>
    <dbReference type="NCBI Taxonomy" id="660517"/>
    <lineage>
        <taxon>Archaea</taxon>
        <taxon>Methanobacteriati</taxon>
        <taxon>Methanobacteriota</taxon>
        <taxon>Stenosarchaea group</taxon>
        <taxon>Halobacteria</taxon>
        <taxon>Halobacteriales</taxon>
        <taxon>Haloferacaceae</taxon>
        <taxon>Halobellus</taxon>
    </lineage>
</organism>
<dbReference type="SUPFAM" id="SSF55781">
    <property type="entry name" value="GAF domain-like"/>
    <property type="match status" value="1"/>
</dbReference>
<dbReference type="InterPro" id="IPR036388">
    <property type="entry name" value="WH-like_DNA-bd_sf"/>
</dbReference>
<proteinExistence type="predicted"/>
<dbReference type="SMART" id="SM00346">
    <property type="entry name" value="HTH_ICLR"/>
    <property type="match status" value="1"/>
</dbReference>
<sequence length="280" mass="31000">MTDQSGESSTGDSAKHVDATRKSLDILRYLKENGPASLSAVASDLDRAKSTVYRHLNTLEEAGYIAEYNGGYRIGQLYLDYGIQAQRSHPLYYAAKPKVDALADQVGEKVWCVVEENGFAVYIYLKSGDELYRSFTRVGFRGYLHAFSAGKAILAQMAPERVESIITSRGLPAYTEQTITAEDALYEELEEIRERGFAVHLEEAVSGGNAVSVPIQLDDGSPIGSICIAGPAHRLDEETLVDDYSDRLLGVKNEIELSLKYESAPVEDRTERPHNLERKN</sequence>
<name>A0A1H3JK15_9EURY</name>
<dbReference type="CDD" id="cd00090">
    <property type="entry name" value="HTH_ARSR"/>
    <property type="match status" value="1"/>
</dbReference>
<dbReference type="GO" id="GO:0003700">
    <property type="term" value="F:DNA-binding transcription factor activity"/>
    <property type="evidence" value="ECO:0007669"/>
    <property type="project" value="InterPro"/>
</dbReference>
<dbReference type="Proteomes" id="UP000199170">
    <property type="component" value="Unassembled WGS sequence"/>
</dbReference>
<evidence type="ECO:0000256" key="1">
    <source>
        <dbReference type="ARBA" id="ARBA00023015"/>
    </source>
</evidence>
<dbReference type="RefSeq" id="WP_089769057.1">
    <property type="nucleotide sequence ID" value="NZ_FNPB01000014.1"/>
</dbReference>
<dbReference type="PROSITE" id="PS51077">
    <property type="entry name" value="HTH_ICLR"/>
    <property type="match status" value="1"/>
</dbReference>
<dbReference type="PROSITE" id="PS51078">
    <property type="entry name" value="ICLR_ED"/>
    <property type="match status" value="1"/>
</dbReference>
<feature type="domain" description="HTH iclR-type" evidence="5">
    <location>
        <begin position="17"/>
        <end position="76"/>
    </location>
</feature>
<dbReference type="InterPro" id="IPR029016">
    <property type="entry name" value="GAF-like_dom_sf"/>
</dbReference>
<dbReference type="PANTHER" id="PTHR30136">
    <property type="entry name" value="HELIX-TURN-HELIX TRANSCRIPTIONAL REGULATOR, ICLR FAMILY"/>
    <property type="match status" value="1"/>
</dbReference>
<dbReference type="InterPro" id="IPR005471">
    <property type="entry name" value="Tscrpt_reg_IclR_N"/>
</dbReference>
<dbReference type="InterPro" id="IPR001034">
    <property type="entry name" value="DeoR_HTH"/>
</dbReference>
<keyword evidence="2" id="KW-0238">DNA-binding</keyword>
<dbReference type="InterPro" id="IPR014757">
    <property type="entry name" value="Tscrpt_reg_IclR_C"/>
</dbReference>
<dbReference type="InterPro" id="IPR050707">
    <property type="entry name" value="HTH_MetabolicPath_Reg"/>
</dbReference>
<dbReference type="Pfam" id="PF01614">
    <property type="entry name" value="IclR_C"/>
    <property type="match status" value="1"/>
</dbReference>